<dbReference type="CDD" id="cd08252">
    <property type="entry name" value="AL_MDR"/>
    <property type="match status" value="1"/>
</dbReference>
<dbReference type="EMBL" id="VJMH01002924">
    <property type="protein sequence ID" value="KAF0707357.1"/>
    <property type="molecule type" value="Genomic_DNA"/>
</dbReference>
<dbReference type="GO" id="GO:0016491">
    <property type="term" value="F:oxidoreductase activity"/>
    <property type="evidence" value="ECO:0007669"/>
    <property type="project" value="InterPro"/>
</dbReference>
<organism evidence="3">
    <name type="scientific">Aphanomyces stellatus</name>
    <dbReference type="NCBI Taxonomy" id="120398"/>
    <lineage>
        <taxon>Eukaryota</taxon>
        <taxon>Sar</taxon>
        <taxon>Stramenopiles</taxon>
        <taxon>Oomycota</taxon>
        <taxon>Saprolegniomycetes</taxon>
        <taxon>Saprolegniales</taxon>
        <taxon>Verrucalvaceae</taxon>
        <taxon>Aphanomyces</taxon>
    </lineage>
</organism>
<dbReference type="Pfam" id="PF08240">
    <property type="entry name" value="ADH_N"/>
    <property type="match status" value="1"/>
</dbReference>
<dbReference type="InterPro" id="IPR052585">
    <property type="entry name" value="Lipid_raft_assoc_Zn_ADH"/>
</dbReference>
<dbReference type="NCBIfam" id="TIGR02817">
    <property type="entry name" value="adh_fam_1"/>
    <property type="match status" value="1"/>
</dbReference>
<dbReference type="InterPro" id="IPR011032">
    <property type="entry name" value="GroES-like_sf"/>
</dbReference>
<accession>A0A6A4Z4A9</accession>
<dbReference type="Pfam" id="PF00107">
    <property type="entry name" value="ADH_zinc_N"/>
    <property type="match status" value="1"/>
</dbReference>
<sequence>LPATMRAVGLRAYLPIDDPTSLEDIQVPVPTPSDRDLLVKVEAISVNPLDTVIRNQTTNEPPASPRILGWDVAGTVVAVGPNVSLFHVGDTVYYAGSIIRPGGNSEFHAVDERIVGRKPSSLDFAEAAALPLTSITAWECLFDRLAIPQSKQATAGQSLLVLNGAGGVGSIAIQLAKQLTGLTVVATASRPESIAWVRELGADHVVNHREDIVAQLKQIGVPQVDYVLVGTAIEPYFASIVEIIKPQGKITSIVRTTQPLAIEELFVKSVSFVWEMMFTRSMFQTADMVKQHELLNRVADLVDSQALRTTIVGSESTKHGRINAANLKEAHKALESGQVVGKLVLQGF</sequence>
<proteinExistence type="inferred from homology"/>
<dbReference type="Gene3D" id="3.90.180.10">
    <property type="entry name" value="Medium-chain alcohol dehydrogenases, catalytic domain"/>
    <property type="match status" value="1"/>
</dbReference>
<dbReference type="InterPro" id="IPR036291">
    <property type="entry name" value="NAD(P)-bd_dom_sf"/>
</dbReference>
<dbReference type="GO" id="GO:0008270">
    <property type="term" value="F:zinc ion binding"/>
    <property type="evidence" value="ECO:0007669"/>
    <property type="project" value="InterPro"/>
</dbReference>
<dbReference type="InterPro" id="IPR014182">
    <property type="entry name" value="ADH_Zn_typ-1"/>
</dbReference>
<reference evidence="3" key="1">
    <citation type="submission" date="2019-06" db="EMBL/GenBank/DDBJ databases">
        <title>Genomics analysis of Aphanomyces spp. identifies a new class of oomycete effector associated with host adaptation.</title>
        <authorList>
            <person name="Gaulin E."/>
        </authorList>
    </citation>
    <scope>NUCLEOTIDE SEQUENCE</scope>
    <source>
        <strain evidence="3">CBS 578.67</strain>
    </source>
</reference>
<dbReference type="SUPFAM" id="SSF51735">
    <property type="entry name" value="NAD(P)-binding Rossmann-fold domains"/>
    <property type="match status" value="1"/>
</dbReference>
<evidence type="ECO:0000313" key="3">
    <source>
        <dbReference type="EMBL" id="KAF0707357.1"/>
    </source>
</evidence>
<protein>
    <recommendedName>
        <fullName evidence="2">Enoyl reductase (ER) domain-containing protein</fullName>
    </recommendedName>
</protein>
<dbReference type="Gene3D" id="3.40.50.720">
    <property type="entry name" value="NAD(P)-binding Rossmann-like Domain"/>
    <property type="match status" value="1"/>
</dbReference>
<feature type="non-terminal residue" evidence="3">
    <location>
        <position position="1"/>
    </location>
</feature>
<gene>
    <name evidence="3" type="ORF">As57867_006605</name>
</gene>
<name>A0A6A4Z4A9_9STRA</name>
<dbReference type="AlphaFoldDB" id="A0A6A4Z4A9"/>
<dbReference type="InterPro" id="IPR020843">
    <property type="entry name" value="ER"/>
</dbReference>
<dbReference type="SUPFAM" id="SSF50129">
    <property type="entry name" value="GroES-like"/>
    <property type="match status" value="1"/>
</dbReference>
<comment type="similarity">
    <text evidence="1">Belongs to the zinc-containing alcohol dehydrogenase family. Quinone oxidoreductase subfamily.</text>
</comment>
<dbReference type="InterPro" id="IPR002364">
    <property type="entry name" value="Quin_OxRdtase/zeta-crystal_CS"/>
</dbReference>
<dbReference type="InterPro" id="IPR013149">
    <property type="entry name" value="ADH-like_C"/>
</dbReference>
<evidence type="ECO:0000259" key="2">
    <source>
        <dbReference type="SMART" id="SM00829"/>
    </source>
</evidence>
<feature type="domain" description="Enoyl reductase (ER)" evidence="2">
    <location>
        <begin position="20"/>
        <end position="345"/>
    </location>
</feature>
<dbReference type="PROSITE" id="PS01162">
    <property type="entry name" value="QOR_ZETA_CRYSTAL"/>
    <property type="match status" value="1"/>
</dbReference>
<dbReference type="InterPro" id="IPR013154">
    <property type="entry name" value="ADH-like_N"/>
</dbReference>
<dbReference type="PANTHER" id="PTHR43482">
    <property type="entry name" value="PROTEIN AST1-RELATED"/>
    <property type="match status" value="1"/>
</dbReference>
<dbReference type="PANTHER" id="PTHR43482:SF1">
    <property type="entry name" value="PROTEIN AST1-RELATED"/>
    <property type="match status" value="1"/>
</dbReference>
<evidence type="ECO:0000256" key="1">
    <source>
        <dbReference type="ARBA" id="ARBA00010371"/>
    </source>
</evidence>
<comment type="caution">
    <text evidence="3">The sequence shown here is derived from an EMBL/GenBank/DDBJ whole genome shotgun (WGS) entry which is preliminary data.</text>
</comment>
<dbReference type="SMART" id="SM00829">
    <property type="entry name" value="PKS_ER"/>
    <property type="match status" value="1"/>
</dbReference>
<dbReference type="OrthoDB" id="3509362at2759"/>